<reference evidence="1" key="1">
    <citation type="submission" date="2014-09" db="EMBL/GenBank/DDBJ databases">
        <authorList>
            <person name="Magalhaes I.L.F."/>
            <person name="Oliveira U."/>
            <person name="Santos F.R."/>
            <person name="Vidigal T.H.D.A."/>
            <person name="Brescovit A.D."/>
            <person name="Santos A.J."/>
        </authorList>
    </citation>
    <scope>NUCLEOTIDE SEQUENCE</scope>
    <source>
        <tissue evidence="1">Shoot tissue taken approximately 20 cm above the soil surface</tissue>
    </source>
</reference>
<protein>
    <submittedName>
        <fullName evidence="1">Uncharacterized protein</fullName>
    </submittedName>
</protein>
<accession>A0A0A8XTN9</accession>
<proteinExistence type="predicted"/>
<sequence>MPAGALSGKQHMGLLLGPSGLPWNIGFNS</sequence>
<name>A0A0A8XTN9_ARUDO</name>
<organism evidence="1">
    <name type="scientific">Arundo donax</name>
    <name type="common">Giant reed</name>
    <name type="synonym">Donax arundinaceus</name>
    <dbReference type="NCBI Taxonomy" id="35708"/>
    <lineage>
        <taxon>Eukaryota</taxon>
        <taxon>Viridiplantae</taxon>
        <taxon>Streptophyta</taxon>
        <taxon>Embryophyta</taxon>
        <taxon>Tracheophyta</taxon>
        <taxon>Spermatophyta</taxon>
        <taxon>Magnoliopsida</taxon>
        <taxon>Liliopsida</taxon>
        <taxon>Poales</taxon>
        <taxon>Poaceae</taxon>
        <taxon>PACMAD clade</taxon>
        <taxon>Arundinoideae</taxon>
        <taxon>Arundineae</taxon>
        <taxon>Arundo</taxon>
    </lineage>
</organism>
<dbReference type="AlphaFoldDB" id="A0A0A8XTN9"/>
<dbReference type="EMBL" id="GBRH01282818">
    <property type="protein sequence ID" value="JAD15077.1"/>
    <property type="molecule type" value="Transcribed_RNA"/>
</dbReference>
<evidence type="ECO:0000313" key="1">
    <source>
        <dbReference type="EMBL" id="JAD15077.1"/>
    </source>
</evidence>
<reference evidence="1" key="2">
    <citation type="journal article" date="2015" name="Data Brief">
        <title>Shoot transcriptome of the giant reed, Arundo donax.</title>
        <authorList>
            <person name="Barrero R.A."/>
            <person name="Guerrero F.D."/>
            <person name="Moolhuijzen P."/>
            <person name="Goolsby J.A."/>
            <person name="Tidwell J."/>
            <person name="Bellgard S.E."/>
            <person name="Bellgard M.I."/>
        </authorList>
    </citation>
    <scope>NUCLEOTIDE SEQUENCE</scope>
    <source>
        <tissue evidence="1">Shoot tissue taken approximately 20 cm above the soil surface</tissue>
    </source>
</reference>